<keyword evidence="3" id="KW-0227">DNA damage</keyword>
<evidence type="ECO:0000313" key="9">
    <source>
        <dbReference type="Proteomes" id="UP000644756"/>
    </source>
</evidence>
<dbReference type="GO" id="GO:0004519">
    <property type="term" value="F:endonuclease activity"/>
    <property type="evidence" value="ECO:0007669"/>
    <property type="project" value="UniProtKB-KW"/>
</dbReference>
<dbReference type="Gene3D" id="3.20.20.150">
    <property type="entry name" value="Divalent-metal-dependent TIM barrel enzymes"/>
    <property type="match status" value="1"/>
</dbReference>
<evidence type="ECO:0000256" key="6">
    <source>
        <dbReference type="ARBA" id="ARBA00023204"/>
    </source>
</evidence>
<feature type="region of interest" description="Disordered" evidence="7">
    <location>
        <begin position="248"/>
        <end position="286"/>
    </location>
</feature>
<dbReference type="PANTHER" id="PTHR31290:SF5">
    <property type="entry name" value="UV-DAMAGE ENDONUCLEASE"/>
    <property type="match status" value="1"/>
</dbReference>
<organism evidence="8 9">
    <name type="scientific">Paenibacillus abyssi</name>
    <dbReference type="NCBI Taxonomy" id="1340531"/>
    <lineage>
        <taxon>Bacteria</taxon>
        <taxon>Bacillati</taxon>
        <taxon>Bacillota</taxon>
        <taxon>Bacilli</taxon>
        <taxon>Bacillales</taxon>
        <taxon>Paenibacillaceae</taxon>
        <taxon>Paenibacillus</taxon>
    </lineage>
</organism>
<dbReference type="InterPro" id="IPR036237">
    <property type="entry name" value="Xyl_isomerase-like_sf"/>
</dbReference>
<evidence type="ECO:0000256" key="1">
    <source>
        <dbReference type="ARBA" id="ARBA00022722"/>
    </source>
</evidence>
<dbReference type="Pfam" id="PF03851">
    <property type="entry name" value="UvdE"/>
    <property type="match status" value="1"/>
</dbReference>
<reference evidence="8" key="2">
    <citation type="submission" date="2020-09" db="EMBL/GenBank/DDBJ databases">
        <authorList>
            <person name="Sun Q."/>
            <person name="Zhou Y."/>
        </authorList>
    </citation>
    <scope>NUCLEOTIDE SEQUENCE</scope>
    <source>
        <strain evidence="8">CGMCC 1.12987</strain>
    </source>
</reference>
<dbReference type="GO" id="GO:0016787">
    <property type="term" value="F:hydrolase activity"/>
    <property type="evidence" value="ECO:0007669"/>
    <property type="project" value="UniProtKB-KW"/>
</dbReference>
<evidence type="ECO:0000256" key="2">
    <source>
        <dbReference type="ARBA" id="ARBA00022759"/>
    </source>
</evidence>
<dbReference type="GO" id="GO:0009411">
    <property type="term" value="P:response to UV"/>
    <property type="evidence" value="ECO:0007669"/>
    <property type="project" value="InterPro"/>
</dbReference>
<comment type="caution">
    <text evidence="8">The sequence shown here is derived from an EMBL/GenBank/DDBJ whole genome shotgun (WGS) entry which is preliminary data.</text>
</comment>
<name>A0A917G5E2_9BACL</name>
<dbReference type="PANTHER" id="PTHR31290">
    <property type="entry name" value="UV-DAMAGE ENDONUCLEASE"/>
    <property type="match status" value="1"/>
</dbReference>
<evidence type="ECO:0000313" key="8">
    <source>
        <dbReference type="EMBL" id="GGG24056.1"/>
    </source>
</evidence>
<keyword evidence="5" id="KW-0378">Hydrolase</keyword>
<dbReference type="NCBIfam" id="TIGR00629">
    <property type="entry name" value="uvde"/>
    <property type="match status" value="1"/>
</dbReference>
<reference evidence="8" key="1">
    <citation type="journal article" date="2014" name="Int. J. Syst. Evol. Microbiol.">
        <title>Complete genome sequence of Corynebacterium casei LMG S-19264T (=DSM 44701T), isolated from a smear-ripened cheese.</title>
        <authorList>
            <consortium name="US DOE Joint Genome Institute (JGI-PGF)"/>
            <person name="Walter F."/>
            <person name="Albersmeier A."/>
            <person name="Kalinowski J."/>
            <person name="Ruckert C."/>
        </authorList>
    </citation>
    <scope>NUCLEOTIDE SEQUENCE</scope>
    <source>
        <strain evidence="8">CGMCC 1.12987</strain>
    </source>
</reference>
<dbReference type="SUPFAM" id="SSF51658">
    <property type="entry name" value="Xylose isomerase-like"/>
    <property type="match status" value="1"/>
</dbReference>
<keyword evidence="4" id="KW-0228">DNA excision</keyword>
<sequence>MIVRFGFVAMSMLLENASPSRTMTYKNFAKLADRGAAVRKLERIAEENLNHTLRVLRHAVAHDIRVYRFSSRLIPLSTHDELHDWNPFEALKDAFAEVGRYVREQRMRVSFHPDHFCVLNSPRPEVLAKSIADLENHVRMLDAMGQDERSKCNIHVGGAYGDKKSSGERFIRQFAELDDRYKRRITLENDDKTFTAEETLAIAEASNVPMVLDIHHHAVNGGGVPDSRLTGEIWPRIVRTWEGERKRRLGQAASVKPSGYSDELPPKLHASSPRSERDPRSHADHVEPGPLLRYLYEIADSVPRIDVMLEAKQKDAALLQLMEQLRLLEKAGEPVTVIDGASVEINSR</sequence>
<dbReference type="GO" id="GO:0006289">
    <property type="term" value="P:nucleotide-excision repair"/>
    <property type="evidence" value="ECO:0007669"/>
    <property type="project" value="InterPro"/>
</dbReference>
<keyword evidence="1" id="KW-0540">Nuclease</keyword>
<keyword evidence="6" id="KW-0234">DNA repair</keyword>
<accession>A0A917G5E2</accession>
<evidence type="ECO:0000256" key="7">
    <source>
        <dbReference type="SAM" id="MobiDB-lite"/>
    </source>
</evidence>
<evidence type="ECO:0000256" key="3">
    <source>
        <dbReference type="ARBA" id="ARBA00022763"/>
    </source>
</evidence>
<dbReference type="AlphaFoldDB" id="A0A917G5E2"/>
<keyword evidence="2 8" id="KW-0255">Endonuclease</keyword>
<protein>
    <submittedName>
        <fullName evidence="8">UV damage endonuclease UvsE</fullName>
    </submittedName>
</protein>
<evidence type="ECO:0000256" key="5">
    <source>
        <dbReference type="ARBA" id="ARBA00022801"/>
    </source>
</evidence>
<proteinExistence type="predicted"/>
<dbReference type="RefSeq" id="WP_188533406.1">
    <property type="nucleotide sequence ID" value="NZ_BMGR01000020.1"/>
</dbReference>
<evidence type="ECO:0000256" key="4">
    <source>
        <dbReference type="ARBA" id="ARBA00022769"/>
    </source>
</evidence>
<feature type="compositionally biased region" description="Basic and acidic residues" evidence="7">
    <location>
        <begin position="274"/>
        <end position="286"/>
    </location>
</feature>
<keyword evidence="9" id="KW-1185">Reference proteome</keyword>
<dbReference type="EMBL" id="BMGR01000020">
    <property type="protein sequence ID" value="GGG24056.1"/>
    <property type="molecule type" value="Genomic_DNA"/>
</dbReference>
<dbReference type="InterPro" id="IPR004601">
    <property type="entry name" value="UvdE"/>
</dbReference>
<gene>
    <name evidence="8" type="primary">uvsE</name>
    <name evidence="8" type="ORF">GCM10010916_45770</name>
</gene>
<dbReference type="Proteomes" id="UP000644756">
    <property type="component" value="Unassembled WGS sequence"/>
</dbReference>